<sequence length="422" mass="47010">MADEAVSDCLFERLRLHQQRAPDATEAGRSITARINSRLTSHDKHVRQSTLEKLWNKQTGAIQMLLTILENSRDSATATYITSILRESICLKQGKGKKCSVITDTSKKKETKKAGKENKAPVATKANNSARQQCLQHFMSINGSQVAIRTLLATHSKRDGNVGSELMLHDLIWILAAISPKDPKFAMKMRMLGCVRTMHLVLKGHFTDNKLIFPLLVIMKQLAKNHGVIATYERVLVSLGFIPTARLRLCLDAIDYFSKNNRENGTLWSFAERAGRRSLCTKKYVQILHRFCSQCPDEPEFDGLLARVCSVITLCLKHQALPVPVTSPASFNLNPILKGTNATWPCHEDDEDAANSDGKPVMSDLDEDSPDTDLEGADDYPDTDFDESDIKPDTSDEGTKIQKKSGDNTLFILKNLVPTISK</sequence>
<evidence type="ECO:0000256" key="1">
    <source>
        <dbReference type="SAM" id="MobiDB-lite"/>
    </source>
</evidence>
<keyword evidence="3" id="KW-1185">Reference proteome</keyword>
<organism evidence="2 3">
    <name type="scientific">Leptidea sinapis</name>
    <dbReference type="NCBI Taxonomy" id="189913"/>
    <lineage>
        <taxon>Eukaryota</taxon>
        <taxon>Metazoa</taxon>
        <taxon>Ecdysozoa</taxon>
        <taxon>Arthropoda</taxon>
        <taxon>Hexapoda</taxon>
        <taxon>Insecta</taxon>
        <taxon>Pterygota</taxon>
        <taxon>Neoptera</taxon>
        <taxon>Endopterygota</taxon>
        <taxon>Lepidoptera</taxon>
        <taxon>Glossata</taxon>
        <taxon>Ditrysia</taxon>
        <taxon>Papilionoidea</taxon>
        <taxon>Pieridae</taxon>
        <taxon>Dismorphiinae</taxon>
        <taxon>Leptidea</taxon>
    </lineage>
</organism>
<evidence type="ECO:0000313" key="3">
    <source>
        <dbReference type="Proteomes" id="UP000324832"/>
    </source>
</evidence>
<reference evidence="2 3" key="1">
    <citation type="submission" date="2017-07" db="EMBL/GenBank/DDBJ databases">
        <authorList>
            <person name="Talla V."/>
            <person name="Backstrom N."/>
        </authorList>
    </citation>
    <scope>NUCLEOTIDE SEQUENCE [LARGE SCALE GENOMIC DNA]</scope>
</reference>
<protein>
    <submittedName>
        <fullName evidence="2">Uncharacterized protein</fullName>
    </submittedName>
</protein>
<feature type="compositionally biased region" description="Acidic residues" evidence="1">
    <location>
        <begin position="364"/>
        <end position="387"/>
    </location>
</feature>
<accession>A0A5E4QC99</accession>
<feature type="region of interest" description="Disordered" evidence="1">
    <location>
        <begin position="347"/>
        <end position="404"/>
    </location>
</feature>
<feature type="region of interest" description="Disordered" evidence="1">
    <location>
        <begin position="105"/>
        <end position="127"/>
    </location>
</feature>
<dbReference type="Pfam" id="PF25571">
    <property type="entry name" value="TPR_CCP1_N"/>
    <property type="match status" value="1"/>
</dbReference>
<dbReference type="EMBL" id="FZQP02002148">
    <property type="protein sequence ID" value="VVC94889.1"/>
    <property type="molecule type" value="Genomic_DNA"/>
</dbReference>
<dbReference type="Proteomes" id="UP000324832">
    <property type="component" value="Unassembled WGS sequence"/>
</dbReference>
<evidence type="ECO:0000313" key="2">
    <source>
        <dbReference type="EMBL" id="VVC94889.1"/>
    </source>
</evidence>
<name>A0A5E4QC99_9NEOP</name>
<feature type="compositionally biased region" description="Basic and acidic residues" evidence="1">
    <location>
        <begin position="388"/>
        <end position="404"/>
    </location>
</feature>
<feature type="compositionally biased region" description="Basic and acidic residues" evidence="1">
    <location>
        <begin position="105"/>
        <end position="119"/>
    </location>
</feature>
<gene>
    <name evidence="2" type="ORF">LSINAPIS_LOCUS6735</name>
</gene>
<dbReference type="AlphaFoldDB" id="A0A5E4QC99"/>
<proteinExistence type="predicted"/>